<dbReference type="InterPro" id="IPR016558">
    <property type="entry name" value="DNA_primase_lsu_euk"/>
</dbReference>
<keyword evidence="3 9" id="KW-0639">Primosome</keyword>
<dbReference type="PIRSF" id="PIRSF009449">
    <property type="entry name" value="DNA_primase_large_subunit"/>
    <property type="match status" value="1"/>
</dbReference>
<protein>
    <recommendedName>
        <fullName evidence="9">DNA primase large subunit</fullName>
    </recommendedName>
</protein>
<feature type="binding site" evidence="10">
    <location>
        <position position="284"/>
    </location>
    <ligand>
        <name>[4Fe-4S] cluster</name>
        <dbReference type="ChEBI" id="CHEBI:49883"/>
    </ligand>
</feature>
<evidence type="ECO:0000256" key="10">
    <source>
        <dbReference type="PIRSR" id="PIRSR009449-1"/>
    </source>
</evidence>
<evidence type="ECO:0000256" key="3">
    <source>
        <dbReference type="ARBA" id="ARBA00022515"/>
    </source>
</evidence>
<dbReference type="GO" id="GO:0006270">
    <property type="term" value="P:DNA replication initiation"/>
    <property type="evidence" value="ECO:0000318"/>
    <property type="project" value="GO_Central"/>
</dbReference>
<feature type="domain" description="DNA primase large subunit C-terminal" evidence="12">
    <location>
        <begin position="275"/>
        <end position="460"/>
    </location>
</feature>
<dbReference type="AlphaFoldDB" id="A0A2R6WXB7"/>
<evidence type="ECO:0000256" key="11">
    <source>
        <dbReference type="SAM" id="MobiDB-lite"/>
    </source>
</evidence>
<feature type="binding site" evidence="10">
    <location>
        <position position="438"/>
    </location>
    <ligand>
        <name>[4Fe-4S] cluster</name>
        <dbReference type="ChEBI" id="CHEBI:49883"/>
    </ligand>
</feature>
<evidence type="ECO:0000256" key="6">
    <source>
        <dbReference type="ARBA" id="ARBA00023004"/>
    </source>
</evidence>
<gene>
    <name evidence="13" type="ORF">MARPO_0051s0085</name>
</gene>
<dbReference type="InterPro" id="IPR058560">
    <property type="entry name" value="DNA_primase_C"/>
</dbReference>
<evidence type="ECO:0000313" key="13">
    <source>
        <dbReference type="EMBL" id="PTQ38485.1"/>
    </source>
</evidence>
<dbReference type="Proteomes" id="UP000244005">
    <property type="component" value="Unassembled WGS sequence"/>
</dbReference>
<dbReference type="GO" id="GO:0051539">
    <property type="term" value="F:4 iron, 4 sulfur cluster binding"/>
    <property type="evidence" value="ECO:0007669"/>
    <property type="project" value="UniProtKB-UniRule"/>
</dbReference>
<keyword evidence="6 9" id="KW-0408">Iron</keyword>
<proteinExistence type="inferred from homology"/>
<dbReference type="GO" id="GO:0006269">
    <property type="term" value="P:DNA replication, synthesis of primer"/>
    <property type="evidence" value="ECO:0000318"/>
    <property type="project" value="GO_Central"/>
</dbReference>
<dbReference type="GO" id="GO:0046872">
    <property type="term" value="F:metal ion binding"/>
    <property type="evidence" value="ECO:0007669"/>
    <property type="project" value="UniProtKB-UniRule"/>
</dbReference>
<reference evidence="14" key="1">
    <citation type="journal article" date="2017" name="Cell">
        <title>Insights into land plant evolution garnered from the Marchantia polymorpha genome.</title>
        <authorList>
            <person name="Bowman J.L."/>
            <person name="Kohchi T."/>
            <person name="Yamato K.T."/>
            <person name="Jenkins J."/>
            <person name="Shu S."/>
            <person name="Ishizaki K."/>
            <person name="Yamaoka S."/>
            <person name="Nishihama R."/>
            <person name="Nakamura Y."/>
            <person name="Berger F."/>
            <person name="Adam C."/>
            <person name="Aki S.S."/>
            <person name="Althoff F."/>
            <person name="Araki T."/>
            <person name="Arteaga-Vazquez M.A."/>
            <person name="Balasubrmanian S."/>
            <person name="Barry K."/>
            <person name="Bauer D."/>
            <person name="Boehm C.R."/>
            <person name="Briginshaw L."/>
            <person name="Caballero-Perez J."/>
            <person name="Catarino B."/>
            <person name="Chen F."/>
            <person name="Chiyoda S."/>
            <person name="Chovatia M."/>
            <person name="Davies K.M."/>
            <person name="Delmans M."/>
            <person name="Demura T."/>
            <person name="Dierschke T."/>
            <person name="Dolan L."/>
            <person name="Dorantes-Acosta A.E."/>
            <person name="Eklund D.M."/>
            <person name="Florent S.N."/>
            <person name="Flores-Sandoval E."/>
            <person name="Fujiyama A."/>
            <person name="Fukuzawa H."/>
            <person name="Galik B."/>
            <person name="Grimanelli D."/>
            <person name="Grimwood J."/>
            <person name="Grossniklaus U."/>
            <person name="Hamada T."/>
            <person name="Haseloff J."/>
            <person name="Hetherington A.J."/>
            <person name="Higo A."/>
            <person name="Hirakawa Y."/>
            <person name="Hundley H.N."/>
            <person name="Ikeda Y."/>
            <person name="Inoue K."/>
            <person name="Inoue S.I."/>
            <person name="Ishida S."/>
            <person name="Jia Q."/>
            <person name="Kakita M."/>
            <person name="Kanazawa T."/>
            <person name="Kawai Y."/>
            <person name="Kawashima T."/>
            <person name="Kennedy M."/>
            <person name="Kinose K."/>
            <person name="Kinoshita T."/>
            <person name="Kohara Y."/>
            <person name="Koide E."/>
            <person name="Komatsu K."/>
            <person name="Kopischke S."/>
            <person name="Kubo M."/>
            <person name="Kyozuka J."/>
            <person name="Lagercrantz U."/>
            <person name="Lin S.S."/>
            <person name="Lindquist E."/>
            <person name="Lipzen A.M."/>
            <person name="Lu C.W."/>
            <person name="De Luna E."/>
            <person name="Martienssen R.A."/>
            <person name="Minamino N."/>
            <person name="Mizutani M."/>
            <person name="Mizutani M."/>
            <person name="Mochizuki N."/>
            <person name="Monte I."/>
            <person name="Mosher R."/>
            <person name="Nagasaki H."/>
            <person name="Nakagami H."/>
            <person name="Naramoto S."/>
            <person name="Nishitani K."/>
            <person name="Ohtani M."/>
            <person name="Okamoto T."/>
            <person name="Okumura M."/>
            <person name="Phillips J."/>
            <person name="Pollak B."/>
            <person name="Reinders A."/>
            <person name="Rovekamp M."/>
            <person name="Sano R."/>
            <person name="Sawa S."/>
            <person name="Schmid M.W."/>
            <person name="Shirakawa M."/>
            <person name="Solano R."/>
            <person name="Spunde A."/>
            <person name="Suetsugu N."/>
            <person name="Sugano S."/>
            <person name="Sugiyama A."/>
            <person name="Sun R."/>
            <person name="Suzuki Y."/>
            <person name="Takenaka M."/>
            <person name="Takezawa D."/>
            <person name="Tomogane H."/>
            <person name="Tsuzuki M."/>
            <person name="Ueda T."/>
            <person name="Umeda M."/>
            <person name="Ward J.M."/>
            <person name="Watanabe Y."/>
            <person name="Yazaki K."/>
            <person name="Yokoyama R."/>
            <person name="Yoshitake Y."/>
            <person name="Yotsui I."/>
            <person name="Zachgo S."/>
            <person name="Schmutz J."/>
        </authorList>
    </citation>
    <scope>NUCLEOTIDE SEQUENCE [LARGE SCALE GENOMIC DNA]</scope>
    <source>
        <strain evidence="14">Tak-1</strain>
    </source>
</reference>
<evidence type="ECO:0000313" key="14">
    <source>
        <dbReference type="Proteomes" id="UP000244005"/>
    </source>
</evidence>
<evidence type="ECO:0000256" key="2">
    <source>
        <dbReference type="ARBA" id="ARBA00022485"/>
    </source>
</evidence>
<name>A0A2R6WXB7_MARPO</name>
<dbReference type="OMA" id="RINYKPW"/>
<dbReference type="PANTHER" id="PTHR10537">
    <property type="entry name" value="DNA PRIMASE LARGE SUBUNIT"/>
    <property type="match status" value="1"/>
</dbReference>
<keyword evidence="4 9" id="KW-0235">DNA replication</keyword>
<comment type="cofactor">
    <cofactor evidence="9">
        <name>[4Fe-4S] cluster</name>
        <dbReference type="ChEBI" id="CHEBI:49883"/>
    </cofactor>
    <text evidence="9">Binds 1 [4Fe-4S] cluster.</text>
</comment>
<organism evidence="13 14">
    <name type="scientific">Marchantia polymorpha</name>
    <name type="common">Common liverwort</name>
    <name type="synonym">Marchantia aquatica</name>
    <dbReference type="NCBI Taxonomy" id="3197"/>
    <lineage>
        <taxon>Eukaryota</taxon>
        <taxon>Viridiplantae</taxon>
        <taxon>Streptophyta</taxon>
        <taxon>Embryophyta</taxon>
        <taxon>Marchantiophyta</taxon>
        <taxon>Marchantiopsida</taxon>
        <taxon>Marchantiidae</taxon>
        <taxon>Marchantiales</taxon>
        <taxon>Marchantiaceae</taxon>
        <taxon>Marchantia</taxon>
    </lineage>
</organism>
<dbReference type="PANTHER" id="PTHR10537:SF3">
    <property type="entry name" value="DNA PRIMASE LARGE SUBUNIT"/>
    <property type="match status" value="1"/>
</dbReference>
<dbReference type="FunFam" id="1.20.930.80:FF:000002">
    <property type="entry name" value="DNA primase large subunit"/>
    <property type="match status" value="1"/>
</dbReference>
<evidence type="ECO:0000256" key="5">
    <source>
        <dbReference type="ARBA" id="ARBA00022723"/>
    </source>
</evidence>
<keyword evidence="5 9" id="KW-0479">Metal-binding</keyword>
<evidence type="ECO:0000256" key="7">
    <source>
        <dbReference type="ARBA" id="ARBA00023014"/>
    </source>
</evidence>
<evidence type="ECO:0000256" key="8">
    <source>
        <dbReference type="ARBA" id="ARBA00023125"/>
    </source>
</evidence>
<comment type="similarity">
    <text evidence="1 9">Belongs to the eukaryotic-type primase large subunit family.</text>
</comment>
<keyword evidence="2 9" id="KW-0004">4Fe-4S</keyword>
<dbReference type="Gramene" id="Mp7g17480.1">
    <property type="protein sequence ID" value="Mp7g17480.1.cds"/>
    <property type="gene ID" value="Mp7g17480"/>
</dbReference>
<feature type="compositionally biased region" description="Basic and acidic residues" evidence="11">
    <location>
        <begin position="489"/>
        <end position="498"/>
    </location>
</feature>
<evidence type="ECO:0000256" key="1">
    <source>
        <dbReference type="ARBA" id="ARBA00010564"/>
    </source>
</evidence>
<sequence length="507" mass="57866">MEFKVAGGRRTSFGDASDVGGVQSRLSFYSNSSDVDVSLEDFEQFAMDRLRVLKGIEEGRTRGRKAEEIDALVVDLWRKHMRTPNAADIATKDMVSHFVLRLAYCRTEELRRWFLAMESALFRARFRAESPESQRKFMEDQKLPYKAISSTEFESVKEKLGQVARSLNQPVPTADNTFYKVPFEEVPELVSARRVYLQRGFAFVPRDQLASIVVGQFRARLSKALALTNRLWTSTIAVEEKDRLTPIVEALSMRYLGADYSQPSKGFVGLQDLDNLAKNSFPLCMRHLFFNLRHEHHLKFGGRQQLGLFLKGIGLKLEDALNFWRSEFTVKLIRRLYILNLPRWLVEVVQMTTEKFDKEYGYSIRHNFGKEGKRVDYTPYSCMKIITSTPGVGDHHGCPYRHFSQENLRSVLEDQQLSSRTVDAVMEKVRNRHYQLACATTFEAIHGCPSDGINHPNQYFEQSRRALQGGGQAENTSSSNGLQSVPLPAHHDPPHPVERGTLPIPGP</sequence>
<dbReference type="Pfam" id="PF04104">
    <property type="entry name" value="DNA_primase_lrg"/>
    <property type="match status" value="1"/>
</dbReference>
<feature type="binding site" evidence="10">
    <location>
        <position position="382"/>
    </location>
    <ligand>
        <name>[4Fe-4S] cluster</name>
        <dbReference type="ChEBI" id="CHEBI:49883"/>
    </ligand>
</feature>
<evidence type="ECO:0000256" key="4">
    <source>
        <dbReference type="ARBA" id="ARBA00022705"/>
    </source>
</evidence>
<dbReference type="Gene3D" id="1.20.930.80">
    <property type="match status" value="1"/>
</dbReference>
<dbReference type="OrthoDB" id="421393at2759"/>
<keyword evidence="8 9" id="KW-0238">DNA-binding</keyword>
<dbReference type="EMBL" id="KZ772723">
    <property type="protein sequence ID" value="PTQ38485.1"/>
    <property type="molecule type" value="Genomic_DNA"/>
</dbReference>
<evidence type="ECO:0000256" key="9">
    <source>
        <dbReference type="PIRNR" id="PIRNR009449"/>
    </source>
</evidence>
<dbReference type="CDD" id="cd07322">
    <property type="entry name" value="PriL_PriS_Eukaryotic"/>
    <property type="match status" value="1"/>
</dbReference>
<dbReference type="GO" id="GO:0005658">
    <property type="term" value="C:alpha DNA polymerase:primase complex"/>
    <property type="evidence" value="ECO:0000318"/>
    <property type="project" value="GO_Central"/>
</dbReference>
<keyword evidence="14" id="KW-1185">Reference proteome</keyword>
<comment type="function">
    <text evidence="9">DNA primase is the polymerase that synthesizes small RNA primers for the Okazaki fragments made during discontinuous DNA replication.</text>
</comment>
<feature type="compositionally biased region" description="Polar residues" evidence="11">
    <location>
        <begin position="473"/>
        <end position="483"/>
    </location>
</feature>
<feature type="binding site" evidence="10">
    <location>
        <position position="398"/>
    </location>
    <ligand>
        <name>[4Fe-4S] cluster</name>
        <dbReference type="ChEBI" id="CHEBI:49883"/>
    </ligand>
</feature>
<feature type="region of interest" description="Disordered" evidence="11">
    <location>
        <begin position="465"/>
        <end position="507"/>
    </location>
</feature>
<dbReference type="InterPro" id="IPR007238">
    <property type="entry name" value="DNA_primase_lsu_euk/arc"/>
</dbReference>
<dbReference type="Pfam" id="PF26466">
    <property type="entry name" value="DNA_primase_lrg_N"/>
    <property type="match status" value="1"/>
</dbReference>
<evidence type="ECO:0000259" key="12">
    <source>
        <dbReference type="Pfam" id="PF04104"/>
    </source>
</evidence>
<accession>A0A2R6WXB7</accession>
<dbReference type="GO" id="GO:0003677">
    <property type="term" value="F:DNA binding"/>
    <property type="evidence" value="ECO:0007669"/>
    <property type="project" value="UniProtKB-UniRule"/>
</dbReference>
<keyword evidence="7 9" id="KW-0411">Iron-sulfur</keyword>